<dbReference type="Proteomes" id="UP000796761">
    <property type="component" value="Unassembled WGS sequence"/>
</dbReference>
<feature type="region of interest" description="Disordered" evidence="1">
    <location>
        <begin position="68"/>
        <end position="93"/>
    </location>
</feature>
<evidence type="ECO:0000313" key="2">
    <source>
        <dbReference type="EMBL" id="TRZ13640.1"/>
    </source>
</evidence>
<evidence type="ECO:0000313" key="3">
    <source>
        <dbReference type="Proteomes" id="UP000796761"/>
    </source>
</evidence>
<protein>
    <submittedName>
        <fullName evidence="2">Uncharacterized protein</fullName>
    </submittedName>
</protein>
<evidence type="ECO:0000256" key="1">
    <source>
        <dbReference type="SAM" id="MobiDB-lite"/>
    </source>
</evidence>
<gene>
    <name evidence="2" type="ORF">HGM15179_013456</name>
</gene>
<dbReference type="AlphaFoldDB" id="A0A8K1LGY5"/>
<proteinExistence type="predicted"/>
<keyword evidence="3" id="KW-1185">Reference proteome</keyword>
<accession>A0A8K1LGY5</accession>
<organism evidence="2 3">
    <name type="scientific">Zosterops borbonicus</name>
    <dbReference type="NCBI Taxonomy" id="364589"/>
    <lineage>
        <taxon>Eukaryota</taxon>
        <taxon>Metazoa</taxon>
        <taxon>Chordata</taxon>
        <taxon>Craniata</taxon>
        <taxon>Vertebrata</taxon>
        <taxon>Euteleostomi</taxon>
        <taxon>Archelosauria</taxon>
        <taxon>Archosauria</taxon>
        <taxon>Dinosauria</taxon>
        <taxon>Saurischia</taxon>
        <taxon>Theropoda</taxon>
        <taxon>Coelurosauria</taxon>
        <taxon>Aves</taxon>
        <taxon>Neognathae</taxon>
        <taxon>Neoaves</taxon>
        <taxon>Telluraves</taxon>
        <taxon>Australaves</taxon>
        <taxon>Passeriformes</taxon>
        <taxon>Sylvioidea</taxon>
        <taxon>Zosteropidae</taxon>
        <taxon>Zosterops</taxon>
    </lineage>
</organism>
<sequence>MLGDTELSLSQQNVLDVLGDTELSLSQQSVLGVLRDTELSLSQQNVLDVLGDTELSLSQQSVLGVLGDTEPSMSQKSVLGPRKPRLPWGHGEEPWQQVREESCPCGHPWRHLWSAVSSSGSSAQQGQELLELRKGLEHLRAQERLRELGLLSLERSLS</sequence>
<name>A0A8K1LGY5_9PASS</name>
<comment type="caution">
    <text evidence="2">The sequence shown here is derived from an EMBL/GenBank/DDBJ whole genome shotgun (WGS) entry which is preliminary data.</text>
</comment>
<dbReference type="EMBL" id="SWJQ01000491">
    <property type="protein sequence ID" value="TRZ13640.1"/>
    <property type="molecule type" value="Genomic_DNA"/>
</dbReference>
<reference evidence="2" key="1">
    <citation type="submission" date="2019-04" db="EMBL/GenBank/DDBJ databases">
        <title>Genome assembly of Zosterops borbonicus 15179.</title>
        <authorList>
            <person name="Leroy T."/>
            <person name="Anselmetti Y."/>
            <person name="Tilak M.-K."/>
            <person name="Nabholz B."/>
        </authorList>
    </citation>
    <scope>NUCLEOTIDE SEQUENCE</scope>
    <source>
        <strain evidence="2">HGM_15179</strain>
        <tissue evidence="2">Muscle</tissue>
    </source>
</reference>